<feature type="domain" description="GH10" evidence="4">
    <location>
        <begin position="156"/>
        <end position="235"/>
    </location>
</feature>
<evidence type="ECO:0000256" key="2">
    <source>
        <dbReference type="ARBA" id="ARBA00023277"/>
    </source>
</evidence>
<comment type="caution">
    <text evidence="5">The sequence shown here is derived from an EMBL/GenBank/DDBJ whole genome shotgun (WGS) entry which is preliminary data.</text>
</comment>
<evidence type="ECO:0000313" key="5">
    <source>
        <dbReference type="EMBL" id="MDO1448064.1"/>
    </source>
</evidence>
<protein>
    <submittedName>
        <fullName evidence="5">Cellulase family glycosylhydrolase</fullName>
    </submittedName>
</protein>
<keyword evidence="1" id="KW-0378">Hydrolase</keyword>
<evidence type="ECO:0000313" key="6">
    <source>
        <dbReference type="Proteomes" id="UP001168528"/>
    </source>
</evidence>
<proteinExistence type="predicted"/>
<evidence type="ECO:0000256" key="3">
    <source>
        <dbReference type="ARBA" id="ARBA00023326"/>
    </source>
</evidence>
<dbReference type="RefSeq" id="WP_302038869.1">
    <property type="nucleotide sequence ID" value="NZ_JAUKPO010000009.1"/>
</dbReference>
<dbReference type="Pfam" id="PF00331">
    <property type="entry name" value="Glyco_hydro_10"/>
    <property type="match status" value="1"/>
</dbReference>
<gene>
    <name evidence="5" type="ORF">Q0590_17455</name>
</gene>
<dbReference type="SUPFAM" id="SSF51445">
    <property type="entry name" value="(Trans)glycosidases"/>
    <property type="match status" value="1"/>
</dbReference>
<name>A0ABT8R7I6_9BACT</name>
<accession>A0ABT8R7I6</accession>
<organism evidence="5 6">
    <name type="scientific">Rhodocytophaga aerolata</name>
    <dbReference type="NCBI Taxonomy" id="455078"/>
    <lineage>
        <taxon>Bacteria</taxon>
        <taxon>Pseudomonadati</taxon>
        <taxon>Bacteroidota</taxon>
        <taxon>Cytophagia</taxon>
        <taxon>Cytophagales</taxon>
        <taxon>Rhodocytophagaceae</taxon>
        <taxon>Rhodocytophaga</taxon>
    </lineage>
</organism>
<dbReference type="Proteomes" id="UP001168528">
    <property type="component" value="Unassembled WGS sequence"/>
</dbReference>
<dbReference type="EMBL" id="JAUKPO010000009">
    <property type="protein sequence ID" value="MDO1448064.1"/>
    <property type="molecule type" value="Genomic_DNA"/>
</dbReference>
<dbReference type="Gene3D" id="3.20.20.80">
    <property type="entry name" value="Glycosidases"/>
    <property type="match status" value="1"/>
</dbReference>
<keyword evidence="6" id="KW-1185">Reference proteome</keyword>
<dbReference type="InterPro" id="IPR017853">
    <property type="entry name" value="GH"/>
</dbReference>
<evidence type="ECO:0000256" key="1">
    <source>
        <dbReference type="ARBA" id="ARBA00022801"/>
    </source>
</evidence>
<reference evidence="5" key="1">
    <citation type="submission" date="2023-07" db="EMBL/GenBank/DDBJ databases">
        <title>The genome sequence of Rhodocytophaga aerolata KACC 12507.</title>
        <authorList>
            <person name="Zhang X."/>
        </authorList>
    </citation>
    <scope>NUCLEOTIDE SEQUENCE</scope>
    <source>
        <strain evidence="5">KACC 12507</strain>
    </source>
</reference>
<keyword evidence="2" id="KW-0119">Carbohydrate metabolism</keyword>
<keyword evidence="3" id="KW-0624">Polysaccharide degradation</keyword>
<evidence type="ECO:0000259" key="4">
    <source>
        <dbReference type="Pfam" id="PF00331"/>
    </source>
</evidence>
<sequence>MTHYLKTTNKLSHFLVILLYLLISSSYLFAQNAIWTKEKANSWYKNQPWLVGSNYAPNTAINQLEMWQADTFDPEMIDEELGWAEGLGFNTMRVFLHDKLWEQDAEGFKKRIDQFLTICAKHKIRPMFVLFDSVWNPESKLGKQPEPKPGVHNSGWVQNPGAAILQDPKQYPKLEAYVKGIVGHFANDKRILAWDVWNEPDNDNGGKFKEPANKVALVEGLLPKVFTWTRAANPSQPITCGIWKGDWSTHDKLTAVEKIQIDNSDIISFHNYDDPADLEKRIQWLQRYGRPMLCTEYMARGNKSTFQGSLPVLKKYKVAAYNWGFVAGKSNTIYAWDTWKKAADGEPALWFHDIFRTSGQPYRREEVAFIKQMTGVQKNAPKEAEMVR</sequence>
<dbReference type="InterPro" id="IPR001000">
    <property type="entry name" value="GH10_dom"/>
</dbReference>